<dbReference type="GO" id="GO:0008237">
    <property type="term" value="F:metallopeptidase activity"/>
    <property type="evidence" value="ECO:0007669"/>
    <property type="project" value="InterPro"/>
</dbReference>
<dbReference type="EMBL" id="JXST01000009">
    <property type="protein sequence ID" value="KIU17406.1"/>
    <property type="molecule type" value="Genomic_DNA"/>
</dbReference>
<dbReference type="Proteomes" id="UP000032221">
    <property type="component" value="Unassembled WGS sequence"/>
</dbReference>
<keyword evidence="3" id="KW-1185">Reference proteome</keyword>
<feature type="compositionally biased region" description="Basic and acidic residues" evidence="1">
    <location>
        <begin position="46"/>
        <end position="59"/>
    </location>
</feature>
<accession>A0A0D1LN58</accession>
<gene>
    <name evidence="2" type="ORF">TL10_08690</name>
</gene>
<dbReference type="AlphaFoldDB" id="A0A0D1LN58"/>
<evidence type="ECO:0000313" key="2">
    <source>
        <dbReference type="EMBL" id="KIU17406.1"/>
    </source>
</evidence>
<proteinExistence type="predicted"/>
<evidence type="ECO:0000313" key="3">
    <source>
        <dbReference type="Proteomes" id="UP000032221"/>
    </source>
</evidence>
<name>A0A0D1LN58_9MYCO</name>
<evidence type="ECO:0008006" key="4">
    <source>
        <dbReference type="Google" id="ProtNLM"/>
    </source>
</evidence>
<dbReference type="STRING" id="280871.TL10_08690"/>
<protein>
    <recommendedName>
        <fullName evidence="4">Peptidase M10 metallopeptidase domain-containing protein</fullName>
    </recommendedName>
</protein>
<dbReference type="Gene3D" id="3.40.390.10">
    <property type="entry name" value="Collagenase (Catalytic Domain)"/>
    <property type="match status" value="1"/>
</dbReference>
<organism evidence="2 3">
    <name type="scientific">Mycolicibacterium llatzerense</name>
    <dbReference type="NCBI Taxonomy" id="280871"/>
    <lineage>
        <taxon>Bacteria</taxon>
        <taxon>Bacillati</taxon>
        <taxon>Actinomycetota</taxon>
        <taxon>Actinomycetes</taxon>
        <taxon>Mycobacteriales</taxon>
        <taxon>Mycobacteriaceae</taxon>
        <taxon>Mycolicibacterium</taxon>
    </lineage>
</organism>
<feature type="region of interest" description="Disordered" evidence="1">
    <location>
        <begin position="34"/>
        <end position="81"/>
    </location>
</feature>
<comment type="caution">
    <text evidence="2">The sequence shown here is derived from an EMBL/GenBank/DDBJ whole genome shotgun (WGS) entry which is preliminary data.</text>
</comment>
<dbReference type="InterPro" id="IPR024079">
    <property type="entry name" value="MetalloPept_cat_dom_sf"/>
</dbReference>
<dbReference type="PATRIC" id="fig|280871.6.peg.1796"/>
<dbReference type="SUPFAM" id="SSF55486">
    <property type="entry name" value="Metalloproteases ('zincins'), catalytic domain"/>
    <property type="match status" value="1"/>
</dbReference>
<sequence>MSSVVDGKATYTAPTQIADQVSAAAQQWNDLGGIQLVPASGNSNRTKSEQDSDSDDRRSNSVQSGDDSGMPGVTLNISTIDDPLTPWGGAYTSGDDSSPSEIIINLARMGAAGPGGIQSVLGHELGHALGLDDSVPGQLMAPSGALPSGPQALDIQLLQQISNHGATQQCAAQKLREALQEFWCPFGTNADGSCIGSGVARSTGDFFSGVGKDIWGDLTDIGNLIAELTKASTGNGESQSALRQALGPLFGLGPEGSIGLGDAWKNLGLGALNQLIGLDKWQSGQYKEAMERVTANIVEIAATVGVGALLKFVKRIASAVRDAKSAVEVLNSIIAPGKLDYIFGKVTSSPTNTARSISMLRKLNAVGVFDNAQGRTLVQQSLEAAAKATENVAREEVRNGVTTLTKDSLLIGPAGVLKLESFWEVTSDGLRLTSVIPYGM</sequence>
<reference evidence="2 3" key="1">
    <citation type="submission" date="2015-01" db="EMBL/GenBank/DDBJ databases">
        <title>Genome sequence of Mycobacterium llatzerense and Mycobacterium immunogenum recovered from brain abscess.</title>
        <authorList>
            <person name="Greninger A.L."/>
            <person name="Langelier C."/>
            <person name="Cunningham G."/>
            <person name="Chiu C.Y."/>
            <person name="Miller S."/>
        </authorList>
    </citation>
    <scope>NUCLEOTIDE SEQUENCE [LARGE SCALE GENOMIC DNA]</scope>
    <source>
        <strain evidence="2 3">CLUC14</strain>
    </source>
</reference>
<evidence type="ECO:0000256" key="1">
    <source>
        <dbReference type="SAM" id="MobiDB-lite"/>
    </source>
</evidence>